<name>A0A955L9V6_9BACT</name>
<sequence length="51" mass="5667">MTGDLPPVSVMEPEPTLANMQLQNDSNKNQRNIPQHEKASAPPFGYGEEEE</sequence>
<feature type="region of interest" description="Disordered" evidence="1">
    <location>
        <begin position="1"/>
        <end position="51"/>
    </location>
</feature>
<gene>
    <name evidence="2" type="ORF">KC717_06680</name>
</gene>
<reference evidence="2" key="2">
    <citation type="journal article" date="2021" name="Microbiome">
        <title>Successional dynamics and alternative stable states in a saline activated sludge microbial community over 9 years.</title>
        <authorList>
            <person name="Wang Y."/>
            <person name="Ye J."/>
            <person name="Ju F."/>
            <person name="Liu L."/>
            <person name="Boyd J.A."/>
            <person name="Deng Y."/>
            <person name="Parks D.H."/>
            <person name="Jiang X."/>
            <person name="Yin X."/>
            <person name="Woodcroft B.J."/>
            <person name="Tyson G.W."/>
            <person name="Hugenholtz P."/>
            <person name="Polz M.F."/>
            <person name="Zhang T."/>
        </authorList>
    </citation>
    <scope>NUCLEOTIDE SEQUENCE</scope>
    <source>
        <strain evidence="2">HKST-UBA11</strain>
    </source>
</reference>
<feature type="compositionally biased region" description="Polar residues" evidence="1">
    <location>
        <begin position="18"/>
        <end position="33"/>
    </location>
</feature>
<comment type="caution">
    <text evidence="2">The sequence shown here is derived from an EMBL/GenBank/DDBJ whole genome shotgun (WGS) entry which is preliminary data.</text>
</comment>
<reference evidence="2" key="1">
    <citation type="submission" date="2020-04" db="EMBL/GenBank/DDBJ databases">
        <authorList>
            <person name="Zhang T."/>
        </authorList>
    </citation>
    <scope>NUCLEOTIDE SEQUENCE</scope>
    <source>
        <strain evidence="2">HKST-UBA11</strain>
    </source>
</reference>
<protein>
    <submittedName>
        <fullName evidence="2">Uncharacterized protein</fullName>
    </submittedName>
</protein>
<evidence type="ECO:0000313" key="3">
    <source>
        <dbReference type="Proteomes" id="UP000754563"/>
    </source>
</evidence>
<evidence type="ECO:0000313" key="2">
    <source>
        <dbReference type="EMBL" id="MCA9386302.1"/>
    </source>
</evidence>
<evidence type="ECO:0000256" key="1">
    <source>
        <dbReference type="SAM" id="MobiDB-lite"/>
    </source>
</evidence>
<proteinExistence type="predicted"/>
<dbReference type="Proteomes" id="UP000754563">
    <property type="component" value="Unassembled WGS sequence"/>
</dbReference>
<organism evidence="2 3">
    <name type="scientific">Candidatus Dojkabacteria bacterium</name>
    <dbReference type="NCBI Taxonomy" id="2099670"/>
    <lineage>
        <taxon>Bacteria</taxon>
        <taxon>Candidatus Dojkabacteria</taxon>
    </lineage>
</organism>
<dbReference type="EMBL" id="JAGQLH010000121">
    <property type="protein sequence ID" value="MCA9386302.1"/>
    <property type="molecule type" value="Genomic_DNA"/>
</dbReference>
<dbReference type="AlphaFoldDB" id="A0A955L9V6"/>
<accession>A0A955L9V6</accession>